<dbReference type="RefSeq" id="WP_040360852.1">
    <property type="nucleotide sequence ID" value="NZ_CP022385.1"/>
</dbReference>
<proteinExistence type="predicted"/>
<evidence type="ECO:0000313" key="2">
    <source>
        <dbReference type="EMBL" id="SQA76589.1"/>
    </source>
</evidence>
<dbReference type="EMBL" id="UAVP01000011">
    <property type="protein sequence ID" value="SQA76589.1"/>
    <property type="molecule type" value="Genomic_DNA"/>
</dbReference>
<organism evidence="2 4">
    <name type="scientific">Capnocytophaga sputigena</name>
    <dbReference type="NCBI Taxonomy" id="1019"/>
    <lineage>
        <taxon>Bacteria</taxon>
        <taxon>Pseudomonadati</taxon>
        <taxon>Bacteroidota</taxon>
        <taxon>Flavobacteriia</taxon>
        <taxon>Flavobacteriales</taxon>
        <taxon>Flavobacteriaceae</taxon>
        <taxon>Capnocytophaga</taxon>
    </lineage>
</organism>
<reference evidence="2 4" key="3">
    <citation type="submission" date="2018-06" db="EMBL/GenBank/DDBJ databases">
        <authorList>
            <consortium name="Pathogen Informatics"/>
            <person name="Doyle S."/>
        </authorList>
    </citation>
    <scope>NUCLEOTIDE SEQUENCE [LARGE SCALE GENOMIC DNA]</scope>
    <source>
        <strain evidence="2 4">NCTC11653</strain>
    </source>
</reference>
<dbReference type="Proteomes" id="UP000217301">
    <property type="component" value="Chromosome"/>
</dbReference>
<evidence type="ECO:0000313" key="4">
    <source>
        <dbReference type="Proteomes" id="UP000249902"/>
    </source>
</evidence>
<accession>A0AAX2IGQ1</accession>
<keyword evidence="3" id="KW-1185">Reference proteome</keyword>
<evidence type="ECO:0000313" key="3">
    <source>
        <dbReference type="Proteomes" id="UP000217301"/>
    </source>
</evidence>
<sequence>MEGLVGLYEAFSKEGTFLDIEKECHYIKFLMNFWEKEIKEHPTLFFDMVDRIDISHQQNVFEAPFYREVYYNFAYYLMKIRVFFPEQKDFLGMVVENIRAEVWQVEISIKDFDSYTKLIRRETASIPEYNLLFWGCWIVERLWERCSDVLTIFFDTEEVACLRDILDYLWQVIDENSLWNKEKMQQYYEVLQGIDKKILDKTDFEEKAIYELLRALEVLLQYCIRKERGFESTIWQPVIDVIDVKMQMDGKDIHTSEGFADEKLQYEMECLRYILYFSQGFKKDSYDKQLFSKGRRIHLSKGKALKIAKAYQEQYFPKLVGEEVLNHIQLSPRFGVEGEIAWIITGAHNFLGDVWEQWYVISDITEEVDNVFDKFGNCYYPHKENLNKR</sequence>
<dbReference type="EMBL" id="CP022385">
    <property type="protein sequence ID" value="ATA83083.1"/>
    <property type="molecule type" value="Genomic_DNA"/>
</dbReference>
<reference evidence="1" key="1">
    <citation type="journal article" date="2017" name="Genome Announc.">
        <title>Twelve Complete Reference Genomes of Clinical Isolates in the Capnocytophaga Genus.</title>
        <authorList>
            <person name="Villarma A."/>
            <person name="Gulvik C.A."/>
            <person name="Rowe L.A."/>
            <person name="Sheth M."/>
            <person name="Juieng P."/>
            <person name="Nicholson A.C."/>
            <person name="Loparev V.N."/>
            <person name="McQuiston J.R."/>
        </authorList>
    </citation>
    <scope>NUCLEOTIDE SEQUENCE</scope>
    <source>
        <strain evidence="1">KC1668</strain>
    </source>
</reference>
<name>A0AAX2IGQ1_CAPSP</name>
<dbReference type="Proteomes" id="UP000249902">
    <property type="component" value="Unassembled WGS sequence"/>
</dbReference>
<gene>
    <name evidence="1" type="ORF">CGC55_00560</name>
    <name evidence="2" type="ORF">NCTC11653_02516</name>
</gene>
<evidence type="ECO:0000313" key="1">
    <source>
        <dbReference type="EMBL" id="ATA83083.1"/>
    </source>
</evidence>
<dbReference type="KEGG" id="cspu:CGC55_00560"/>
<dbReference type="AlphaFoldDB" id="A0AAX2IGQ1"/>
<protein>
    <submittedName>
        <fullName evidence="2">Uncharacterized protein</fullName>
    </submittedName>
</protein>
<reference evidence="3" key="2">
    <citation type="submission" date="2017-06" db="EMBL/GenBank/DDBJ databases">
        <title>Capnocytophaga spp. assemblies.</title>
        <authorList>
            <person name="Gulvik C.A."/>
        </authorList>
    </citation>
    <scope>NUCLEOTIDE SEQUENCE [LARGE SCALE GENOMIC DNA]</scope>
    <source>
        <strain evidence="3">KC1668</strain>
    </source>
</reference>